<keyword evidence="7" id="KW-0175">Coiled coil</keyword>
<reference evidence="10 11" key="1">
    <citation type="submission" date="2023-02" db="EMBL/GenBank/DDBJ databases">
        <title>Genome sequence of Sphingomonas naphthae.</title>
        <authorList>
            <person name="Kim S."/>
            <person name="Heo J."/>
            <person name="Kwon S.-W."/>
        </authorList>
    </citation>
    <scope>NUCLEOTIDE SEQUENCE [LARGE SCALE GENOMIC DNA]</scope>
    <source>
        <strain evidence="10 11">KACC 18716</strain>
    </source>
</reference>
<dbReference type="PANTHER" id="PTHR21666">
    <property type="entry name" value="PEPTIDASE-RELATED"/>
    <property type="match status" value="1"/>
</dbReference>
<dbReference type="Gene3D" id="2.70.70.10">
    <property type="entry name" value="Glucose Permease (Domain IIA)"/>
    <property type="match status" value="1"/>
</dbReference>
<dbReference type="InterPro" id="IPR016047">
    <property type="entry name" value="M23ase_b-sheet_dom"/>
</dbReference>
<evidence type="ECO:0000256" key="2">
    <source>
        <dbReference type="ARBA" id="ARBA00022670"/>
    </source>
</evidence>
<organism evidence="10 11">
    <name type="scientific">Sphingomonas naphthae</name>
    <dbReference type="NCBI Taxonomy" id="1813468"/>
    <lineage>
        <taxon>Bacteria</taxon>
        <taxon>Pseudomonadati</taxon>
        <taxon>Pseudomonadota</taxon>
        <taxon>Alphaproteobacteria</taxon>
        <taxon>Sphingomonadales</taxon>
        <taxon>Sphingomonadaceae</taxon>
        <taxon>Sphingomonas</taxon>
    </lineage>
</organism>
<keyword evidence="6" id="KW-0482">Metalloprotease</keyword>
<comment type="cofactor">
    <cofactor evidence="1">
        <name>Zn(2+)</name>
        <dbReference type="ChEBI" id="CHEBI:29105"/>
    </cofactor>
</comment>
<protein>
    <submittedName>
        <fullName evidence="10">Peptidoglycan DD-metalloendopeptidase family protein</fullName>
    </submittedName>
</protein>
<evidence type="ECO:0000256" key="6">
    <source>
        <dbReference type="ARBA" id="ARBA00023049"/>
    </source>
</evidence>
<dbReference type="InterPro" id="IPR050570">
    <property type="entry name" value="Cell_wall_metabolism_enzyme"/>
</dbReference>
<keyword evidence="4" id="KW-0378">Hydrolase</keyword>
<evidence type="ECO:0000256" key="5">
    <source>
        <dbReference type="ARBA" id="ARBA00022833"/>
    </source>
</evidence>
<evidence type="ECO:0000256" key="3">
    <source>
        <dbReference type="ARBA" id="ARBA00022723"/>
    </source>
</evidence>
<dbReference type="Proteomes" id="UP001220395">
    <property type="component" value="Chromosome"/>
</dbReference>
<gene>
    <name evidence="10" type="ORF">PQ455_10685</name>
</gene>
<evidence type="ECO:0000256" key="8">
    <source>
        <dbReference type="SAM" id="SignalP"/>
    </source>
</evidence>
<feature type="signal peptide" evidence="8">
    <location>
        <begin position="1"/>
        <end position="22"/>
    </location>
</feature>
<name>A0ABY7TGL0_9SPHN</name>
<dbReference type="Pfam" id="PF01551">
    <property type="entry name" value="Peptidase_M23"/>
    <property type="match status" value="1"/>
</dbReference>
<evidence type="ECO:0000256" key="1">
    <source>
        <dbReference type="ARBA" id="ARBA00001947"/>
    </source>
</evidence>
<keyword evidence="3" id="KW-0479">Metal-binding</keyword>
<evidence type="ECO:0000313" key="10">
    <source>
        <dbReference type="EMBL" id="WCT72111.1"/>
    </source>
</evidence>
<dbReference type="EMBL" id="CP117411">
    <property type="protein sequence ID" value="WCT72111.1"/>
    <property type="molecule type" value="Genomic_DNA"/>
</dbReference>
<evidence type="ECO:0000256" key="7">
    <source>
        <dbReference type="SAM" id="Coils"/>
    </source>
</evidence>
<feature type="domain" description="M23ase beta-sheet core" evidence="9">
    <location>
        <begin position="300"/>
        <end position="387"/>
    </location>
</feature>
<dbReference type="PANTHER" id="PTHR21666:SF288">
    <property type="entry name" value="CELL DIVISION PROTEIN YTFB"/>
    <property type="match status" value="1"/>
</dbReference>
<proteinExistence type="predicted"/>
<keyword evidence="11" id="KW-1185">Reference proteome</keyword>
<feature type="coiled-coil region" evidence="7">
    <location>
        <begin position="71"/>
        <end position="98"/>
    </location>
</feature>
<dbReference type="InterPro" id="IPR011055">
    <property type="entry name" value="Dup_hybrid_motif"/>
</dbReference>
<accession>A0ABY7TGL0</accession>
<dbReference type="SUPFAM" id="SSF51261">
    <property type="entry name" value="Duplicated hybrid motif"/>
    <property type="match status" value="1"/>
</dbReference>
<dbReference type="RefSeq" id="WP_273686063.1">
    <property type="nucleotide sequence ID" value="NZ_CP117411.1"/>
</dbReference>
<keyword evidence="5" id="KW-0862">Zinc</keyword>
<feature type="chain" id="PRO_5045701406" evidence="8">
    <location>
        <begin position="23"/>
        <end position="395"/>
    </location>
</feature>
<keyword evidence="2" id="KW-0645">Protease</keyword>
<evidence type="ECO:0000259" key="9">
    <source>
        <dbReference type="Pfam" id="PF01551"/>
    </source>
</evidence>
<evidence type="ECO:0000256" key="4">
    <source>
        <dbReference type="ARBA" id="ARBA00022801"/>
    </source>
</evidence>
<sequence>MRRIGIIAALGAMLVVGGAAQAANERAALASANRAAASAGNRARLLAAAAAKATNDADRIRANAAAIAASVQAGEARIALAETRLRLIERERHRQRDELARRQAPLTRVLGALETMARRPAAMTLVEPGSLRDVVHVRALIGAATPEIERRTADLRAALTENERLRAAAESGILSLRQERAALGARRVELARAEAQIRARSASLADSAMLEQERAQGLAEKARDLTALVDQMNDQASVRERLASLPGPLLRPALPGAVASPPPAPEPVAGNAARPAYRIPAIGQLVTGLGETNSAGIRTRGLTIATAPGAQVVAPAGGRVSFAGPFKGYGQVVIIDHGGGWNSLVTDLAVVAVRVGDTIVQGSPLGRMGNGAPRLTVELRRGGQTVDIARLVSVG</sequence>
<keyword evidence="8" id="KW-0732">Signal</keyword>
<evidence type="ECO:0000313" key="11">
    <source>
        <dbReference type="Proteomes" id="UP001220395"/>
    </source>
</evidence>
<dbReference type="CDD" id="cd12797">
    <property type="entry name" value="M23_peptidase"/>
    <property type="match status" value="1"/>
</dbReference>